<dbReference type="EMBL" id="QNUK01000221">
    <property type="protein sequence ID" value="KAF5897790.1"/>
    <property type="molecule type" value="Genomic_DNA"/>
</dbReference>
<dbReference type="Proteomes" id="UP000727407">
    <property type="component" value="Unassembled WGS sequence"/>
</dbReference>
<evidence type="ECO:0000256" key="5">
    <source>
        <dbReference type="ARBA" id="ARBA00022659"/>
    </source>
</evidence>
<evidence type="ECO:0000256" key="1">
    <source>
        <dbReference type="ARBA" id="ARBA00003651"/>
    </source>
</evidence>
<evidence type="ECO:0000256" key="4">
    <source>
        <dbReference type="ARBA" id="ARBA00022525"/>
    </source>
</evidence>
<dbReference type="InterPro" id="IPR015104">
    <property type="entry name" value="Sushi_2"/>
</dbReference>
<name>A0A8J4TM86_CLAMG</name>
<evidence type="ECO:0000313" key="16">
    <source>
        <dbReference type="Proteomes" id="UP000727407"/>
    </source>
</evidence>
<evidence type="ECO:0000256" key="2">
    <source>
        <dbReference type="ARBA" id="ARBA00004613"/>
    </source>
</evidence>
<dbReference type="PANTHER" id="PTHR19325:SF549">
    <property type="entry name" value="BETA-2-GLYCOPROTEIN 1"/>
    <property type="match status" value="1"/>
</dbReference>
<dbReference type="PANTHER" id="PTHR19325">
    <property type="entry name" value="COMPLEMENT COMPONENT-RELATED SUSHI DOMAIN-CONTAINING"/>
    <property type="match status" value="1"/>
</dbReference>
<dbReference type="InterPro" id="IPR035976">
    <property type="entry name" value="Sushi/SCR/CCP_sf"/>
</dbReference>
<keyword evidence="5 13" id="KW-0768">Sushi</keyword>
<evidence type="ECO:0000256" key="13">
    <source>
        <dbReference type="PROSITE-ProRule" id="PRU00302"/>
    </source>
</evidence>
<dbReference type="SMART" id="SM00032">
    <property type="entry name" value="CCP"/>
    <property type="match status" value="3"/>
</dbReference>
<feature type="non-terminal residue" evidence="15">
    <location>
        <position position="1"/>
    </location>
</feature>
<feature type="domain" description="Sushi" evidence="14">
    <location>
        <begin position="18"/>
        <end position="75"/>
    </location>
</feature>
<dbReference type="InterPro" id="IPR050350">
    <property type="entry name" value="Compl-Cell_Adhes-Reg"/>
</dbReference>
<comment type="caution">
    <text evidence="15">The sequence shown here is derived from an EMBL/GenBank/DDBJ whole genome shotgun (WGS) entry which is preliminary data.</text>
</comment>
<evidence type="ECO:0000256" key="9">
    <source>
        <dbReference type="ARBA" id="ARBA00023157"/>
    </source>
</evidence>
<evidence type="ECO:0000256" key="7">
    <source>
        <dbReference type="ARBA" id="ARBA00022729"/>
    </source>
</evidence>
<dbReference type="AlphaFoldDB" id="A0A8J4TM86"/>
<accession>A0A8J4TM86</accession>
<evidence type="ECO:0000256" key="11">
    <source>
        <dbReference type="ARBA" id="ARBA00029855"/>
    </source>
</evidence>
<keyword evidence="6" id="KW-0358">Heparin-binding</keyword>
<protein>
    <recommendedName>
        <fullName evidence="3">Beta-2-glycoprotein 1</fullName>
    </recommendedName>
    <alternativeName>
        <fullName evidence="11">Apolipoprotein H</fullName>
    </alternativeName>
    <alternativeName>
        <fullName evidence="12">Beta-2-glycoprotein I</fullName>
    </alternativeName>
</protein>
<keyword evidence="4" id="KW-0964">Secreted</keyword>
<evidence type="ECO:0000256" key="10">
    <source>
        <dbReference type="ARBA" id="ARBA00023180"/>
    </source>
</evidence>
<keyword evidence="9 13" id="KW-1015">Disulfide bond</keyword>
<dbReference type="GO" id="GO:0008201">
    <property type="term" value="F:heparin binding"/>
    <property type="evidence" value="ECO:0007669"/>
    <property type="project" value="UniProtKB-KW"/>
</dbReference>
<comment type="subcellular location">
    <subcellularLocation>
        <location evidence="2">Secreted</location>
    </subcellularLocation>
</comment>
<keyword evidence="10" id="KW-0325">Glycoprotein</keyword>
<feature type="disulfide bond" evidence="13">
    <location>
        <begin position="141"/>
        <end position="184"/>
    </location>
</feature>
<dbReference type="SUPFAM" id="SSF57535">
    <property type="entry name" value="Complement control module/SCR domain"/>
    <property type="match status" value="4"/>
</dbReference>
<proteinExistence type="predicted"/>
<dbReference type="InterPro" id="IPR000436">
    <property type="entry name" value="Sushi_SCR_CCP_dom"/>
</dbReference>
<sequence length="263" mass="29353">MRKSRGTRKGVYKYAEVKRCPVPESPQNGNADFNQIVYKGVITYSCNEGYVLVGANSSECLYTGQWSEPTPQCKPVTCGPPPLPPYTKIVYDRPIPGDIVQFGFGGTYECLPPMVLFGNRRGTCTADGSWSEAPTCKLVMCPVPKVIENGFLSFAELREHGYREKVKYGCHPTYHLEGSPEVECEETGKWASLPVCRAPCTVEFQRGRILYKGSKKWIEDFSPNQVLHLEQVAVYCLDKQANCGYPVSMQCNDGHMATPSCYE</sequence>
<keyword evidence="7" id="KW-0732">Signal</keyword>
<organism evidence="15 16">
    <name type="scientific">Clarias magur</name>
    <name type="common">Asian catfish</name>
    <name type="synonym">Macropteronotus magur</name>
    <dbReference type="NCBI Taxonomy" id="1594786"/>
    <lineage>
        <taxon>Eukaryota</taxon>
        <taxon>Metazoa</taxon>
        <taxon>Chordata</taxon>
        <taxon>Craniata</taxon>
        <taxon>Vertebrata</taxon>
        <taxon>Euteleostomi</taxon>
        <taxon>Actinopterygii</taxon>
        <taxon>Neopterygii</taxon>
        <taxon>Teleostei</taxon>
        <taxon>Ostariophysi</taxon>
        <taxon>Siluriformes</taxon>
        <taxon>Clariidae</taxon>
        <taxon>Clarias</taxon>
    </lineage>
</organism>
<feature type="disulfide bond" evidence="13">
    <location>
        <begin position="46"/>
        <end position="73"/>
    </location>
</feature>
<feature type="domain" description="Sushi" evidence="14">
    <location>
        <begin position="76"/>
        <end position="138"/>
    </location>
</feature>
<evidence type="ECO:0000256" key="3">
    <source>
        <dbReference type="ARBA" id="ARBA00020104"/>
    </source>
</evidence>
<comment type="caution">
    <text evidence="13">Lacks conserved residue(s) required for the propagation of feature annotation.</text>
</comment>
<comment type="function">
    <text evidence="1">Binds to various kinds of negatively charged substances such as heparin, phospholipids, and dextran sulfate. May prevent activation of the intrinsic blood coagulation cascade by binding to phospholipids on the surface of damaged cells.</text>
</comment>
<keyword evidence="8" id="KW-0677">Repeat</keyword>
<dbReference type="GO" id="GO:0005576">
    <property type="term" value="C:extracellular region"/>
    <property type="evidence" value="ECO:0007669"/>
    <property type="project" value="UniProtKB-SubCell"/>
</dbReference>
<evidence type="ECO:0000259" key="14">
    <source>
        <dbReference type="PROSITE" id="PS50923"/>
    </source>
</evidence>
<dbReference type="Gene3D" id="2.10.70.10">
    <property type="entry name" value="Complement Module, domain 1"/>
    <property type="match status" value="4"/>
</dbReference>
<evidence type="ECO:0000256" key="12">
    <source>
        <dbReference type="ARBA" id="ARBA00033414"/>
    </source>
</evidence>
<evidence type="ECO:0000313" key="15">
    <source>
        <dbReference type="EMBL" id="KAF5897790.1"/>
    </source>
</evidence>
<dbReference type="OrthoDB" id="6103690at2759"/>
<dbReference type="Pfam" id="PF09014">
    <property type="entry name" value="Sushi_2"/>
    <property type="match status" value="1"/>
</dbReference>
<reference evidence="15" key="1">
    <citation type="submission" date="2020-07" db="EMBL/GenBank/DDBJ databases">
        <title>Clarias magur genome sequencing, assembly and annotation.</title>
        <authorList>
            <person name="Kushwaha B."/>
            <person name="Kumar R."/>
            <person name="Das P."/>
            <person name="Joshi C.G."/>
            <person name="Kumar D."/>
            <person name="Nagpure N.S."/>
            <person name="Pandey M."/>
            <person name="Agarwal S."/>
            <person name="Srivastava S."/>
            <person name="Singh M."/>
            <person name="Sahoo L."/>
            <person name="Jayasankar P."/>
            <person name="Meher P.K."/>
            <person name="Koringa P.G."/>
            <person name="Iquebal M.A."/>
            <person name="Das S.P."/>
            <person name="Bit A."/>
            <person name="Patnaik S."/>
            <person name="Patel N."/>
            <person name="Shah T.M."/>
            <person name="Hinsu A."/>
            <person name="Jena J.K."/>
        </authorList>
    </citation>
    <scope>NUCLEOTIDE SEQUENCE</scope>
    <source>
        <strain evidence="15">CIFAMagur01</strain>
        <tissue evidence="15">Testis</tissue>
    </source>
</reference>
<keyword evidence="16" id="KW-1185">Reference proteome</keyword>
<evidence type="ECO:0000256" key="6">
    <source>
        <dbReference type="ARBA" id="ARBA00022674"/>
    </source>
</evidence>
<dbReference type="Pfam" id="PF00084">
    <property type="entry name" value="Sushi"/>
    <property type="match status" value="3"/>
</dbReference>
<gene>
    <name evidence="15" type="ORF">DAT39_012509</name>
</gene>
<dbReference type="CDD" id="cd00033">
    <property type="entry name" value="CCP"/>
    <property type="match status" value="3"/>
</dbReference>
<feature type="domain" description="Sushi" evidence="14">
    <location>
        <begin position="139"/>
        <end position="198"/>
    </location>
</feature>
<evidence type="ECO:0000256" key="8">
    <source>
        <dbReference type="ARBA" id="ARBA00022737"/>
    </source>
</evidence>
<dbReference type="PROSITE" id="PS50923">
    <property type="entry name" value="SUSHI"/>
    <property type="match status" value="3"/>
</dbReference>